<keyword evidence="1" id="KW-0378">Hydrolase</keyword>
<evidence type="ECO:0000256" key="4">
    <source>
        <dbReference type="SAM" id="Phobius"/>
    </source>
</evidence>
<dbReference type="SUPFAM" id="SSF51445">
    <property type="entry name" value="(Trans)glycosidases"/>
    <property type="match status" value="1"/>
</dbReference>
<dbReference type="PANTHER" id="PTHR31308:SF3">
    <property type="entry name" value="ENDOGLYCOCERAMIDASE"/>
    <property type="match status" value="1"/>
</dbReference>
<feature type="domain" description="Glycoside hydrolase family 5" evidence="5">
    <location>
        <begin position="385"/>
        <end position="679"/>
    </location>
</feature>
<dbReference type="RefSeq" id="WP_179837907.1">
    <property type="nucleotide sequence ID" value="NZ_BMRD01000023.1"/>
</dbReference>
<dbReference type="Proteomes" id="UP000591272">
    <property type="component" value="Unassembled WGS sequence"/>
</dbReference>
<feature type="transmembrane region" description="Helical" evidence="4">
    <location>
        <begin position="295"/>
        <end position="318"/>
    </location>
</feature>
<dbReference type="PANTHER" id="PTHR31308">
    <property type="match status" value="1"/>
</dbReference>
<keyword evidence="2" id="KW-0326">Glycosidase</keyword>
<dbReference type="GO" id="GO:0000272">
    <property type="term" value="P:polysaccharide catabolic process"/>
    <property type="evidence" value="ECO:0007669"/>
    <property type="project" value="InterPro"/>
</dbReference>
<sequence length="807" mass="84720">MGSRRLVSTTVGAVLVLVVVGALIDPVGYFALLGMPGRVVPAARWQIVPLVVYVPLLLGGTAWVVAAFGHLGRRARFATVWAGFVLTAVVAKAAMSTAATAPGPNVADLLWATSFTVPKAALYALVPAAVTLLARPGDRGDGEPARRSHWPVAAVSVSVLAVTGPWVASHWARDLPDGLPSASPQGGAAGLLAGLVVVSLALARTQRTFARRSRTAAGAFLGGWLAALWAGIVLGAVQVAGLLILDGPGAPLQTPAALWIRFGEGASLGVAFGWLPALLTLPATRRAFGRAAPRASTATALSIAVVVVATAGAVALAGPEPAPSARKPVAAQGTELSPLRAVRGERPRIVDGEDRQVLLRGVNVNQLVDFYVPRPGVPATLPLGEDDFAQMAALGLNVVRLGVSWSRIEPRPGRYDEGYLRQIDQAVAWAKRHGLYTVIDMHQDGWSNEPTPAGSSCPFGTSRMDGYDGAPAWATKADGAPRCQFTGRDISPAGNRAFTNFYYDRDGVQGRLVKVWGMLAGRFGGDPAVAGFDPLNEPGFGEQAPLTSTLLLGRFHDRVLRAIRAAESRPHLLFVEPSIFWSGTGFDAIPRGSFRSDPDVVFAPHLYAESITMDASLGLPVMTSVEHGFALARRAAGDMPVWSGEWGFWGDAGSVAGRLRRYARQEDDGRIGGAFWVWKQACGDPQNGIEPTGNGLNNLDCATGRFLPPDAVAVQEISRAYPRAAPGVLTSLRSLPGGRPGAKPTGPQKFTLTGRTAGGGCELDVWVPGEDRPAPAVTGIEKIEATKAEGGWRVTGCARGSYRLTIG</sequence>
<dbReference type="GO" id="GO:0004553">
    <property type="term" value="F:hydrolase activity, hydrolyzing O-glycosyl compounds"/>
    <property type="evidence" value="ECO:0007669"/>
    <property type="project" value="InterPro"/>
</dbReference>
<dbReference type="AlphaFoldDB" id="A0A7Y9GJP7"/>
<keyword evidence="4" id="KW-0812">Transmembrane</keyword>
<evidence type="ECO:0000256" key="1">
    <source>
        <dbReference type="ARBA" id="ARBA00022801"/>
    </source>
</evidence>
<dbReference type="InterPro" id="IPR001547">
    <property type="entry name" value="Glyco_hydro_5"/>
</dbReference>
<keyword evidence="4" id="KW-1133">Transmembrane helix</keyword>
<accession>A0A7Y9GJP7</accession>
<dbReference type="Pfam" id="PF00150">
    <property type="entry name" value="Cellulase"/>
    <property type="match status" value="1"/>
</dbReference>
<name>A0A7Y9GJP7_9ACTN</name>
<gene>
    <name evidence="6" type="ORF">BJ999_007887</name>
</gene>
<organism evidence="6 7">
    <name type="scientific">Actinomadura citrea</name>
    <dbReference type="NCBI Taxonomy" id="46158"/>
    <lineage>
        <taxon>Bacteria</taxon>
        <taxon>Bacillati</taxon>
        <taxon>Actinomycetota</taxon>
        <taxon>Actinomycetes</taxon>
        <taxon>Streptosporangiales</taxon>
        <taxon>Thermomonosporaceae</taxon>
        <taxon>Actinomadura</taxon>
    </lineage>
</organism>
<feature type="transmembrane region" description="Helical" evidence="4">
    <location>
        <begin position="120"/>
        <end position="137"/>
    </location>
</feature>
<keyword evidence="7" id="KW-1185">Reference proteome</keyword>
<feature type="transmembrane region" description="Helical" evidence="4">
    <location>
        <begin position="188"/>
        <end position="205"/>
    </location>
</feature>
<feature type="transmembrane region" description="Helical" evidence="4">
    <location>
        <begin position="80"/>
        <end position="100"/>
    </location>
</feature>
<feature type="transmembrane region" description="Helical" evidence="4">
    <location>
        <begin position="46"/>
        <end position="68"/>
    </location>
</feature>
<feature type="transmembrane region" description="Helical" evidence="4">
    <location>
        <begin position="217"/>
        <end position="245"/>
    </location>
</feature>
<dbReference type="InterPro" id="IPR052066">
    <property type="entry name" value="Glycosphingolipid_Hydrolases"/>
</dbReference>
<proteinExistence type="predicted"/>
<reference evidence="6 7" key="1">
    <citation type="submission" date="2020-07" db="EMBL/GenBank/DDBJ databases">
        <title>Sequencing the genomes of 1000 actinobacteria strains.</title>
        <authorList>
            <person name="Klenk H.-P."/>
        </authorList>
    </citation>
    <scope>NUCLEOTIDE SEQUENCE [LARGE SCALE GENOMIC DNA]</scope>
    <source>
        <strain evidence="6 7">DSM 43461</strain>
    </source>
</reference>
<protein>
    <recommendedName>
        <fullName evidence="5">Glycoside hydrolase family 5 domain-containing protein</fullName>
    </recommendedName>
</protein>
<dbReference type="Gene3D" id="3.20.20.80">
    <property type="entry name" value="Glycosidases"/>
    <property type="match status" value="1"/>
</dbReference>
<evidence type="ECO:0000256" key="2">
    <source>
        <dbReference type="ARBA" id="ARBA00023295"/>
    </source>
</evidence>
<evidence type="ECO:0000259" key="5">
    <source>
        <dbReference type="Pfam" id="PF00150"/>
    </source>
</evidence>
<comment type="caution">
    <text evidence="6">The sequence shown here is derived from an EMBL/GenBank/DDBJ whole genome shotgun (WGS) entry which is preliminary data.</text>
</comment>
<keyword evidence="4" id="KW-0472">Membrane</keyword>
<feature type="region of interest" description="Disordered" evidence="3">
    <location>
        <begin position="733"/>
        <end position="754"/>
    </location>
</feature>
<evidence type="ECO:0000256" key="3">
    <source>
        <dbReference type="SAM" id="MobiDB-lite"/>
    </source>
</evidence>
<evidence type="ECO:0000313" key="6">
    <source>
        <dbReference type="EMBL" id="NYE17591.1"/>
    </source>
</evidence>
<feature type="transmembrane region" description="Helical" evidence="4">
    <location>
        <begin position="265"/>
        <end position="283"/>
    </location>
</feature>
<dbReference type="EMBL" id="JACCBT010000001">
    <property type="protein sequence ID" value="NYE17591.1"/>
    <property type="molecule type" value="Genomic_DNA"/>
</dbReference>
<dbReference type="InterPro" id="IPR017853">
    <property type="entry name" value="GH"/>
</dbReference>
<evidence type="ECO:0000313" key="7">
    <source>
        <dbReference type="Proteomes" id="UP000591272"/>
    </source>
</evidence>
<feature type="transmembrane region" description="Helical" evidence="4">
    <location>
        <begin position="149"/>
        <end position="168"/>
    </location>
</feature>